<dbReference type="STRING" id="1664694.A0A0N1P165"/>
<dbReference type="GO" id="GO:0016020">
    <property type="term" value="C:membrane"/>
    <property type="evidence" value="ECO:0007669"/>
    <property type="project" value="UniProtKB-SubCell"/>
</dbReference>
<dbReference type="Proteomes" id="UP000038010">
    <property type="component" value="Unassembled WGS sequence"/>
</dbReference>
<comment type="subcellular location">
    <subcellularLocation>
        <location evidence="1">Membrane</location>
        <topology evidence="1">Multi-pass membrane protein</topology>
    </subcellularLocation>
</comment>
<evidence type="ECO:0000256" key="7">
    <source>
        <dbReference type="SAM" id="Phobius"/>
    </source>
</evidence>
<dbReference type="PANTHER" id="PTHR33048:SF129">
    <property type="entry name" value="INTEGRAL MEMBRANE PROTEIN-RELATED"/>
    <property type="match status" value="1"/>
</dbReference>
<evidence type="ECO:0000313" key="9">
    <source>
        <dbReference type="EMBL" id="KPI40215.1"/>
    </source>
</evidence>
<feature type="transmembrane region" description="Helical" evidence="7">
    <location>
        <begin position="195"/>
        <end position="219"/>
    </location>
</feature>
<organism evidence="9 10">
    <name type="scientific">Cyphellophora attinorum</name>
    <dbReference type="NCBI Taxonomy" id="1664694"/>
    <lineage>
        <taxon>Eukaryota</taxon>
        <taxon>Fungi</taxon>
        <taxon>Dikarya</taxon>
        <taxon>Ascomycota</taxon>
        <taxon>Pezizomycotina</taxon>
        <taxon>Eurotiomycetes</taxon>
        <taxon>Chaetothyriomycetidae</taxon>
        <taxon>Chaetothyriales</taxon>
        <taxon>Cyphellophoraceae</taxon>
        <taxon>Cyphellophora</taxon>
    </lineage>
</organism>
<keyword evidence="4 7" id="KW-0472">Membrane</keyword>
<proteinExistence type="inferred from homology"/>
<feature type="transmembrane region" description="Helical" evidence="7">
    <location>
        <begin position="231"/>
        <end position="252"/>
    </location>
</feature>
<evidence type="ECO:0000256" key="5">
    <source>
        <dbReference type="ARBA" id="ARBA00038359"/>
    </source>
</evidence>
<dbReference type="OrthoDB" id="4525788at2759"/>
<dbReference type="InterPro" id="IPR052337">
    <property type="entry name" value="SAT4-like"/>
</dbReference>
<evidence type="ECO:0000256" key="2">
    <source>
        <dbReference type="ARBA" id="ARBA00022692"/>
    </source>
</evidence>
<feature type="transmembrane region" description="Helical" evidence="7">
    <location>
        <begin position="142"/>
        <end position="175"/>
    </location>
</feature>
<feature type="region of interest" description="Disordered" evidence="6">
    <location>
        <begin position="332"/>
        <end position="351"/>
    </location>
</feature>
<name>A0A0N1P165_9EURO</name>
<evidence type="ECO:0000256" key="1">
    <source>
        <dbReference type="ARBA" id="ARBA00004141"/>
    </source>
</evidence>
<accession>A0A0N1P165</accession>
<dbReference type="RefSeq" id="XP_018000178.1">
    <property type="nucleotide sequence ID" value="XM_018140215.1"/>
</dbReference>
<evidence type="ECO:0000313" key="10">
    <source>
        <dbReference type="Proteomes" id="UP000038010"/>
    </source>
</evidence>
<evidence type="ECO:0000259" key="8">
    <source>
        <dbReference type="Pfam" id="PF20684"/>
    </source>
</evidence>
<evidence type="ECO:0000256" key="3">
    <source>
        <dbReference type="ARBA" id="ARBA00022989"/>
    </source>
</evidence>
<evidence type="ECO:0000256" key="6">
    <source>
        <dbReference type="SAM" id="MobiDB-lite"/>
    </source>
</evidence>
<sequence>MVETLWPSPDVIASWPSPNFVDPANRGPGLIYVAIIFTTVGLFVVAARLYSRYFITKAPGIDDFLIVLGAAFGIALSVITIIGNKTYHSGYHIWDIPLSLAPGSRLNSWVGQYLYLWGTGFIKISVLLFYRRISISFNRPFFWAVWAGIGYNVAQVVAFSVALLTICQPTSAYWLSFDLVWLIKHNGNRHCTYEGWSLTMSGIFSIIGDLYATLLPCLLIMNLRMPRRKKIAVAVLFAAGFAVVGVGIGRTIMMNRVVEHDYDYTWILWDAWIWSITELWTGLIVASAPSLKPFFNKVLFEPLTSVINSSTFSAWRHRSTSVNDVRPTSHNGTSWSFMQNDKPSRQTTETATIRTENSDCIFTFQKHEMKWPMPPLSVDMEKGVHDTIPTTTKMLPVPAMEGFRYIGGGRCWSTVGPPQRSSSRLSSNVASKRGSDFRKGIGHRYFRSTASSSSGPGSPVESQRHSRSGHSRISSINTDIYCSQPIAPHLETHNEQDDREQQVGHALSIDRTVEWAIVNEEEFCARQQL</sequence>
<reference evidence="9 10" key="1">
    <citation type="submission" date="2015-06" db="EMBL/GenBank/DDBJ databases">
        <title>Draft genome of the ant-associated black yeast Phialophora attae CBS 131958.</title>
        <authorList>
            <person name="Moreno L.F."/>
            <person name="Stielow B.J."/>
            <person name="de Hoog S."/>
            <person name="Vicente V.A."/>
            <person name="Weiss V.A."/>
            <person name="de Vries M."/>
            <person name="Cruz L.M."/>
            <person name="Souza E.M."/>
        </authorList>
    </citation>
    <scope>NUCLEOTIDE SEQUENCE [LARGE SCALE GENOMIC DNA]</scope>
    <source>
        <strain evidence="9 10">CBS 131958</strain>
    </source>
</reference>
<dbReference type="GeneID" id="28732095"/>
<dbReference type="PANTHER" id="PTHR33048">
    <property type="entry name" value="PTH11-LIKE INTEGRAL MEMBRANE PROTEIN (AFU_ORTHOLOGUE AFUA_5G11245)"/>
    <property type="match status" value="1"/>
</dbReference>
<protein>
    <recommendedName>
        <fullName evidence="8">Rhodopsin domain-containing protein</fullName>
    </recommendedName>
</protein>
<dbReference type="Pfam" id="PF20684">
    <property type="entry name" value="Fung_rhodopsin"/>
    <property type="match status" value="1"/>
</dbReference>
<comment type="caution">
    <text evidence="9">The sequence shown here is derived from an EMBL/GenBank/DDBJ whole genome shotgun (WGS) entry which is preliminary data.</text>
</comment>
<keyword evidence="10" id="KW-1185">Reference proteome</keyword>
<feature type="compositionally biased region" description="Low complexity" evidence="6">
    <location>
        <begin position="420"/>
        <end position="432"/>
    </location>
</feature>
<keyword evidence="3 7" id="KW-1133">Transmembrane helix</keyword>
<feature type="region of interest" description="Disordered" evidence="6">
    <location>
        <begin position="415"/>
        <end position="472"/>
    </location>
</feature>
<feature type="domain" description="Rhodopsin" evidence="8">
    <location>
        <begin position="47"/>
        <end position="296"/>
    </location>
</feature>
<feature type="transmembrane region" description="Helical" evidence="7">
    <location>
        <begin position="113"/>
        <end position="130"/>
    </location>
</feature>
<dbReference type="AlphaFoldDB" id="A0A0N1P165"/>
<dbReference type="EMBL" id="LFJN01000013">
    <property type="protein sequence ID" value="KPI40215.1"/>
    <property type="molecule type" value="Genomic_DNA"/>
</dbReference>
<keyword evidence="2 7" id="KW-0812">Transmembrane</keyword>
<dbReference type="VEuPathDB" id="FungiDB:AB675_11375"/>
<comment type="similarity">
    <text evidence="5">Belongs to the SAT4 family.</text>
</comment>
<feature type="transmembrane region" description="Helical" evidence="7">
    <location>
        <begin position="63"/>
        <end position="82"/>
    </location>
</feature>
<dbReference type="InterPro" id="IPR049326">
    <property type="entry name" value="Rhodopsin_dom_fungi"/>
</dbReference>
<feature type="transmembrane region" description="Helical" evidence="7">
    <location>
        <begin position="30"/>
        <end position="51"/>
    </location>
</feature>
<gene>
    <name evidence="9" type="ORF">AB675_11375</name>
</gene>
<evidence type="ECO:0000256" key="4">
    <source>
        <dbReference type="ARBA" id="ARBA00023136"/>
    </source>
</evidence>